<evidence type="ECO:0000313" key="5">
    <source>
        <dbReference type="EMBL" id="TDH34312.1"/>
    </source>
</evidence>
<dbReference type="SUPFAM" id="SSF55073">
    <property type="entry name" value="Nucleotide cyclase"/>
    <property type="match status" value="1"/>
</dbReference>
<dbReference type="GO" id="GO:0005886">
    <property type="term" value="C:plasma membrane"/>
    <property type="evidence" value="ECO:0007669"/>
    <property type="project" value="TreeGrafter"/>
</dbReference>
<evidence type="ECO:0000256" key="3">
    <source>
        <dbReference type="SAM" id="Phobius"/>
    </source>
</evidence>
<dbReference type="OrthoDB" id="9759607at2"/>
<dbReference type="Proteomes" id="UP000295131">
    <property type="component" value="Unassembled WGS sequence"/>
</dbReference>
<dbReference type="PROSITE" id="PS50887">
    <property type="entry name" value="GGDEF"/>
    <property type="match status" value="1"/>
</dbReference>
<dbReference type="Gene3D" id="3.30.70.270">
    <property type="match status" value="1"/>
</dbReference>
<dbReference type="SMART" id="SM00267">
    <property type="entry name" value="GGDEF"/>
    <property type="match status" value="1"/>
</dbReference>
<feature type="transmembrane region" description="Helical" evidence="3">
    <location>
        <begin position="98"/>
        <end position="115"/>
    </location>
</feature>
<keyword evidence="6" id="KW-1185">Reference proteome</keyword>
<feature type="domain" description="GGDEF" evidence="4">
    <location>
        <begin position="264"/>
        <end position="400"/>
    </location>
</feature>
<feature type="transmembrane region" description="Helical" evidence="3">
    <location>
        <begin position="121"/>
        <end position="140"/>
    </location>
</feature>
<comment type="catalytic activity">
    <reaction evidence="2">
        <text>2 GTP = 3',3'-c-di-GMP + 2 diphosphate</text>
        <dbReference type="Rhea" id="RHEA:24898"/>
        <dbReference type="ChEBI" id="CHEBI:33019"/>
        <dbReference type="ChEBI" id="CHEBI:37565"/>
        <dbReference type="ChEBI" id="CHEBI:58805"/>
        <dbReference type="EC" id="2.7.7.65"/>
    </reaction>
</comment>
<evidence type="ECO:0000256" key="1">
    <source>
        <dbReference type="ARBA" id="ARBA00012528"/>
    </source>
</evidence>
<dbReference type="AlphaFoldDB" id="A0A4R5PHL2"/>
<dbReference type="InterPro" id="IPR050469">
    <property type="entry name" value="Diguanylate_Cyclase"/>
</dbReference>
<dbReference type="GO" id="GO:0052621">
    <property type="term" value="F:diguanylate cyclase activity"/>
    <property type="evidence" value="ECO:0007669"/>
    <property type="project" value="UniProtKB-EC"/>
</dbReference>
<dbReference type="PANTHER" id="PTHR45138">
    <property type="entry name" value="REGULATORY COMPONENTS OF SENSORY TRANSDUCTION SYSTEM"/>
    <property type="match status" value="1"/>
</dbReference>
<dbReference type="GO" id="GO:0043709">
    <property type="term" value="P:cell adhesion involved in single-species biofilm formation"/>
    <property type="evidence" value="ECO:0007669"/>
    <property type="project" value="TreeGrafter"/>
</dbReference>
<dbReference type="EC" id="2.7.7.65" evidence="1"/>
<dbReference type="NCBIfam" id="TIGR00254">
    <property type="entry name" value="GGDEF"/>
    <property type="match status" value="1"/>
</dbReference>
<accession>A0A4R5PHL2</accession>
<comment type="caution">
    <text evidence="5">The sequence shown here is derived from an EMBL/GenBank/DDBJ whole genome shotgun (WGS) entry which is preliminary data.</text>
</comment>
<sequence length="410" mass="43707">MPRSSATGKHALWNPFTFVGHGLASKERVDEALNELFSIKPHLSAALGMGLAALSAALAGSVPAAVAGASIAMIGLVIRFMLKRRFKSRNEQASHREIIRLFVLASSVTALTWSLSAGLLFYAGSTATRMLVIGVATAFVQGAAGRAYMMPGMALINILAVIGVVSIAGYASGNVYLLPAGVVYFCFLKGYLAQVVGHRLRQLEAEQTADRLFAEILEKNELLRVANESLAAKAYKDPLTGLANRREFDREMRSGLEKSERCGQALSLLMIDVDHFKSFNDTYGHQAGDECLQMLARSIAQTVTVPGSLVARYGGEEFVVILPATDGAAARVIAEQIRMQVRMNDMDSLHGSPQRQTVSIGVASCPAGATHSSEIMLAAADAALYQAKKTGRNRVCAKGHDTPPPATLAG</sequence>
<organism evidence="5 6">
    <name type="scientific">Pseudohoeflea suaedae</name>
    <dbReference type="NCBI Taxonomy" id="877384"/>
    <lineage>
        <taxon>Bacteria</taxon>
        <taxon>Pseudomonadati</taxon>
        <taxon>Pseudomonadota</taxon>
        <taxon>Alphaproteobacteria</taxon>
        <taxon>Hyphomicrobiales</taxon>
        <taxon>Rhizobiaceae</taxon>
        <taxon>Pseudohoeflea</taxon>
    </lineage>
</organism>
<dbReference type="GO" id="GO:1902201">
    <property type="term" value="P:negative regulation of bacterial-type flagellum-dependent cell motility"/>
    <property type="evidence" value="ECO:0007669"/>
    <property type="project" value="TreeGrafter"/>
</dbReference>
<feature type="transmembrane region" description="Helical" evidence="3">
    <location>
        <begin position="45"/>
        <end position="78"/>
    </location>
</feature>
<dbReference type="PANTHER" id="PTHR45138:SF9">
    <property type="entry name" value="DIGUANYLATE CYCLASE DGCM-RELATED"/>
    <property type="match status" value="1"/>
</dbReference>
<evidence type="ECO:0000256" key="2">
    <source>
        <dbReference type="ARBA" id="ARBA00034247"/>
    </source>
</evidence>
<feature type="transmembrane region" description="Helical" evidence="3">
    <location>
        <begin position="152"/>
        <end position="170"/>
    </location>
</feature>
<dbReference type="Pfam" id="PF00990">
    <property type="entry name" value="GGDEF"/>
    <property type="match status" value="1"/>
</dbReference>
<gene>
    <name evidence="5" type="ORF">E2A64_16710</name>
</gene>
<evidence type="ECO:0000259" key="4">
    <source>
        <dbReference type="PROSITE" id="PS50887"/>
    </source>
</evidence>
<keyword evidence="3" id="KW-1133">Transmembrane helix</keyword>
<dbReference type="EMBL" id="SMSI01000004">
    <property type="protein sequence ID" value="TDH34312.1"/>
    <property type="molecule type" value="Genomic_DNA"/>
</dbReference>
<dbReference type="FunFam" id="3.30.70.270:FF:000001">
    <property type="entry name" value="Diguanylate cyclase domain protein"/>
    <property type="match status" value="1"/>
</dbReference>
<dbReference type="InterPro" id="IPR000160">
    <property type="entry name" value="GGDEF_dom"/>
</dbReference>
<keyword evidence="3" id="KW-0812">Transmembrane</keyword>
<protein>
    <recommendedName>
        <fullName evidence="1">diguanylate cyclase</fullName>
        <ecNumber evidence="1">2.7.7.65</ecNumber>
    </recommendedName>
</protein>
<dbReference type="InterPro" id="IPR029787">
    <property type="entry name" value="Nucleotide_cyclase"/>
</dbReference>
<evidence type="ECO:0000313" key="6">
    <source>
        <dbReference type="Proteomes" id="UP000295131"/>
    </source>
</evidence>
<keyword evidence="3" id="KW-0472">Membrane</keyword>
<name>A0A4R5PHL2_9HYPH</name>
<proteinExistence type="predicted"/>
<reference evidence="5 6" key="1">
    <citation type="journal article" date="2013" name="Int. J. Syst. Evol. Microbiol.">
        <title>Hoeflea suaedae sp. nov., an endophytic bacterium isolated from the root of the halophyte Suaeda maritima.</title>
        <authorList>
            <person name="Chung E.J."/>
            <person name="Park J.A."/>
            <person name="Pramanik P."/>
            <person name="Bibi F."/>
            <person name="Jeon C.O."/>
            <person name="Chung Y.R."/>
        </authorList>
    </citation>
    <scope>NUCLEOTIDE SEQUENCE [LARGE SCALE GENOMIC DNA]</scope>
    <source>
        <strain evidence="5 6">YC6898</strain>
    </source>
</reference>
<dbReference type="InterPro" id="IPR043128">
    <property type="entry name" value="Rev_trsase/Diguanyl_cyclase"/>
</dbReference>
<dbReference type="RefSeq" id="WP_133285658.1">
    <property type="nucleotide sequence ID" value="NZ_SMSI01000004.1"/>
</dbReference>
<dbReference type="CDD" id="cd01949">
    <property type="entry name" value="GGDEF"/>
    <property type="match status" value="1"/>
</dbReference>